<dbReference type="Pfam" id="PF03466">
    <property type="entry name" value="LysR_substrate"/>
    <property type="match status" value="1"/>
</dbReference>
<keyword evidence="2" id="KW-0805">Transcription regulation</keyword>
<dbReference type="InterPro" id="IPR036390">
    <property type="entry name" value="WH_DNA-bd_sf"/>
</dbReference>
<dbReference type="PANTHER" id="PTHR30346:SF28">
    <property type="entry name" value="HTH-TYPE TRANSCRIPTIONAL REGULATOR CYNR"/>
    <property type="match status" value="1"/>
</dbReference>
<protein>
    <submittedName>
        <fullName evidence="7">LysR family transcriptional regulator</fullName>
    </submittedName>
</protein>
<dbReference type="InterPro" id="IPR005119">
    <property type="entry name" value="LysR_subst-bd"/>
</dbReference>
<dbReference type="Gene3D" id="1.10.10.10">
    <property type="entry name" value="Winged helix-like DNA-binding domain superfamily/Winged helix DNA-binding domain"/>
    <property type="match status" value="1"/>
</dbReference>
<evidence type="ECO:0000259" key="6">
    <source>
        <dbReference type="PROSITE" id="PS50931"/>
    </source>
</evidence>
<dbReference type="GO" id="GO:0003677">
    <property type="term" value="F:DNA binding"/>
    <property type="evidence" value="ECO:0007669"/>
    <property type="project" value="UniProtKB-KW"/>
</dbReference>
<evidence type="ECO:0000256" key="2">
    <source>
        <dbReference type="ARBA" id="ARBA00023015"/>
    </source>
</evidence>
<feature type="region of interest" description="Disordered" evidence="5">
    <location>
        <begin position="332"/>
        <end position="353"/>
    </location>
</feature>
<accession>A0A370NKG4</accession>
<dbReference type="AlphaFoldDB" id="A0A370NKG4"/>
<keyword evidence="8" id="KW-1185">Reference proteome</keyword>
<dbReference type="Gene3D" id="3.40.190.290">
    <property type="match status" value="1"/>
</dbReference>
<dbReference type="Pfam" id="PF00126">
    <property type="entry name" value="HTH_1"/>
    <property type="match status" value="1"/>
</dbReference>
<proteinExistence type="inferred from homology"/>
<dbReference type="GO" id="GO:0003700">
    <property type="term" value="F:DNA-binding transcription factor activity"/>
    <property type="evidence" value="ECO:0007669"/>
    <property type="project" value="InterPro"/>
</dbReference>
<dbReference type="InterPro" id="IPR000847">
    <property type="entry name" value="LysR_HTH_N"/>
</dbReference>
<dbReference type="SUPFAM" id="SSF53850">
    <property type="entry name" value="Periplasmic binding protein-like II"/>
    <property type="match status" value="1"/>
</dbReference>
<dbReference type="RefSeq" id="WP_115215516.1">
    <property type="nucleotide sequence ID" value="NZ_QKWJ01000073.1"/>
</dbReference>
<reference evidence="8" key="1">
    <citation type="submission" date="2018-06" db="EMBL/GenBank/DDBJ databases">
        <authorList>
            <person name="Feng T."/>
            <person name="Jeon C.O."/>
        </authorList>
    </citation>
    <scope>NUCLEOTIDE SEQUENCE [LARGE SCALE GENOMIC DNA]</scope>
    <source>
        <strain evidence="8">S23</strain>
    </source>
</reference>
<name>A0A370NKG4_9BURK</name>
<dbReference type="PRINTS" id="PR00039">
    <property type="entry name" value="HTHLYSR"/>
</dbReference>
<comment type="similarity">
    <text evidence="1">Belongs to the LysR transcriptional regulatory family.</text>
</comment>
<dbReference type="GO" id="GO:0032993">
    <property type="term" value="C:protein-DNA complex"/>
    <property type="evidence" value="ECO:0007669"/>
    <property type="project" value="TreeGrafter"/>
</dbReference>
<keyword evidence="4" id="KW-0804">Transcription</keyword>
<feature type="domain" description="HTH lysR-type" evidence="6">
    <location>
        <begin position="1"/>
        <end position="57"/>
    </location>
</feature>
<dbReference type="CDD" id="cd05466">
    <property type="entry name" value="PBP2_LTTR_substrate"/>
    <property type="match status" value="1"/>
</dbReference>
<evidence type="ECO:0000256" key="3">
    <source>
        <dbReference type="ARBA" id="ARBA00023125"/>
    </source>
</evidence>
<evidence type="ECO:0000256" key="4">
    <source>
        <dbReference type="ARBA" id="ARBA00023163"/>
    </source>
</evidence>
<gene>
    <name evidence="7" type="ORF">DN412_33485</name>
</gene>
<dbReference type="PANTHER" id="PTHR30346">
    <property type="entry name" value="TRANSCRIPTIONAL DUAL REGULATOR HCAR-RELATED"/>
    <property type="match status" value="1"/>
</dbReference>
<evidence type="ECO:0000256" key="1">
    <source>
        <dbReference type="ARBA" id="ARBA00009437"/>
    </source>
</evidence>
<evidence type="ECO:0000313" key="7">
    <source>
        <dbReference type="EMBL" id="RDK06067.1"/>
    </source>
</evidence>
<dbReference type="Proteomes" id="UP000255165">
    <property type="component" value="Unassembled WGS sequence"/>
</dbReference>
<comment type="caution">
    <text evidence="7">The sequence shown here is derived from an EMBL/GenBank/DDBJ whole genome shotgun (WGS) entry which is preliminary data.</text>
</comment>
<dbReference type="InterPro" id="IPR036388">
    <property type="entry name" value="WH-like_DNA-bd_sf"/>
</dbReference>
<sequence length="353" mass="38640">MDARLKHAVAVGRFGSFSRAADMIGITQSAATKSVAELERRLGYPIFRRTPKGVVPTEEGQVFLERALRLLADAADLLGMPKPEPGRQTLRVGVFPATLDWLLARGIERLLGRYPEIRLDLCSGTKERGLQMLERGDVDVAIGMESMFRDRPQYQCEPIAAICPEAFVRRGHPLLAGKPAASARLADFPLILPSEIWHASLYPSLARLCGDDWVGRCHKIESLALSCKVVECSDAIGLADTGFSLTGYFRERFVTLHDVCQIPPVRIDCAVRKQWEPKPAAKALIEMLQEIHADGSPRSDMESRMLAHELAAPRGDDYHGVYIPAHGGGIQAGPAGPIPPAHGDTVRPYAARP</sequence>
<evidence type="ECO:0000256" key="5">
    <source>
        <dbReference type="SAM" id="MobiDB-lite"/>
    </source>
</evidence>
<dbReference type="PROSITE" id="PS50931">
    <property type="entry name" value="HTH_LYSR"/>
    <property type="match status" value="1"/>
</dbReference>
<evidence type="ECO:0000313" key="8">
    <source>
        <dbReference type="Proteomes" id="UP000255165"/>
    </source>
</evidence>
<dbReference type="EMBL" id="QKWJ01000073">
    <property type="protein sequence ID" value="RDK06067.1"/>
    <property type="molecule type" value="Genomic_DNA"/>
</dbReference>
<organism evidence="7 8">
    <name type="scientific">Cupriavidus lacunae</name>
    <dbReference type="NCBI Taxonomy" id="2666307"/>
    <lineage>
        <taxon>Bacteria</taxon>
        <taxon>Pseudomonadati</taxon>
        <taxon>Pseudomonadota</taxon>
        <taxon>Betaproteobacteria</taxon>
        <taxon>Burkholderiales</taxon>
        <taxon>Burkholderiaceae</taxon>
        <taxon>Cupriavidus</taxon>
    </lineage>
</organism>
<dbReference type="SUPFAM" id="SSF46785">
    <property type="entry name" value="Winged helix' DNA-binding domain"/>
    <property type="match status" value="1"/>
</dbReference>
<keyword evidence="3" id="KW-0238">DNA-binding</keyword>